<dbReference type="EMBL" id="PQFF01000074">
    <property type="protein sequence ID" value="RHZ84632.1"/>
    <property type="molecule type" value="Genomic_DNA"/>
</dbReference>
<accession>A0A397JC01</accession>
<feature type="compositionally biased region" description="Acidic residues" evidence="1">
    <location>
        <begin position="31"/>
        <end position="49"/>
    </location>
</feature>
<evidence type="ECO:0000256" key="1">
    <source>
        <dbReference type="SAM" id="MobiDB-lite"/>
    </source>
</evidence>
<feature type="domain" description="Replication origin-binding protein" evidence="2">
    <location>
        <begin position="529"/>
        <end position="673"/>
    </location>
</feature>
<keyword evidence="4" id="KW-1185">Reference proteome</keyword>
<feature type="compositionally biased region" description="Polar residues" evidence="1">
    <location>
        <begin position="66"/>
        <end position="84"/>
    </location>
</feature>
<evidence type="ECO:0000313" key="3">
    <source>
        <dbReference type="EMBL" id="RHZ84632.1"/>
    </source>
</evidence>
<dbReference type="GO" id="GO:0006260">
    <property type="term" value="P:DNA replication"/>
    <property type="evidence" value="ECO:0007669"/>
    <property type="project" value="InterPro"/>
</dbReference>
<name>A0A397JC01_9GLOM</name>
<comment type="caution">
    <text evidence="3">The sequence shown here is derived from an EMBL/GenBank/DDBJ whole genome shotgun (WGS) entry which is preliminary data.</text>
</comment>
<dbReference type="Proteomes" id="UP000266861">
    <property type="component" value="Unassembled WGS sequence"/>
</dbReference>
<sequence length="1150" mass="133810">MKTHSAQVIRYGDGDSLDYSSDSDKYSDNISECESENCSDYDSDYETDTETTIKSPTSQPPKVEEQMSNSTNSTDQVGPTCSNNPATVFIERQEKFDNKFTQKDLLIKIREIVSSPTKDMLDKKGSLEDVYLWDYLLPNDGAKEGISLLDAYTREELADKLVIQVEQGEYKKFSVVDDISEVYGVSGIHECVSGQRPLRAVIDIDASKERMEAENVNARDVFIRICCSFIRALYRVLDCNWEEIFEGLVIMTSSDDSKCSYHLLYAPTLIVDYQELKEFTELVYRLTGEKYGKFIDRGLPGRNFNLRLIGSAKKDRVKRILQYSLDNGWGDLNDARVQPPTSLRHEVRPRILSIEKINNQEKIIVGQDALKTYANLVLQKYPNYLGGWDIEEKNSQWYVYFYRESNLACPLCKRTHAKDQKWYGYVYKSGSFIVKCFQQNRDERGEIFNDPSIAEKIQQKNKNNVFTLSPPKIKGPKFPWPFLEMPAWAKCVSPLTATEVYKEQYVKPLPEEGDVYVGSPWKTGKTYTLEHLTIPDAINLLALSTRHTYSSAVTVRLNLKSYCDIDTKDINLPDHRRVVCQIESLHRIINKCKCEKKCKCPPIPYDLWLDEVVSVNSQTHTRLAGRSRDHLYKLIHDARRIIVMDNDLTDLNIEWIKSLRKGKQFSVIHNTYQPQKGKTFRLAPNKETVLAELWEWARVMSSLPYEERKSASLICHLRGDVQGITRALIREFPTLRIKRYHGKSDPIEKSQDFGNVDEAWKDVDLVAYTSTLKIGVSCTNPKFERAFCFFKSYIETNAGTNQMLFHMRCIKEYTCHIEQRSSNLPITEQGLFHWLLKAKREYEIYKKIVDVVMLIEKKYERNVIIPNLHLSLHLSTCSHDFGLLYTFWYFLFERMNRILGSLSNSHRQIELELMHRLINDNRINEMIYTENNTKGLEILNTRQSVGSLSEMDQFGHDKMRRFWMYSRTIQESTIFRKEPFPGEMLKPFSENIPLSADGILDLMIAYYNDTYENLKFRKPFETNSLNSIIIPLKINKYCRCRIDSEIFGSTFSPRHQKSSYILVKFASEDDKQMCNIELWDTEFYPKSRDCIIPVHHILGRFVPVKYKISDRKNAKEYLADYVEDARIPHGMCTEFQNVAKVMEDDIEMTV</sequence>
<dbReference type="GO" id="GO:0005524">
    <property type="term" value="F:ATP binding"/>
    <property type="evidence" value="ECO:0007669"/>
    <property type="project" value="InterPro"/>
</dbReference>
<protein>
    <recommendedName>
        <fullName evidence="2">Replication origin-binding protein domain-containing protein</fullName>
    </recommendedName>
</protein>
<organism evidence="3 4">
    <name type="scientific">Diversispora epigaea</name>
    <dbReference type="NCBI Taxonomy" id="1348612"/>
    <lineage>
        <taxon>Eukaryota</taxon>
        <taxon>Fungi</taxon>
        <taxon>Fungi incertae sedis</taxon>
        <taxon>Mucoromycota</taxon>
        <taxon>Glomeromycotina</taxon>
        <taxon>Glomeromycetes</taxon>
        <taxon>Diversisporales</taxon>
        <taxon>Diversisporaceae</taxon>
        <taxon>Diversispora</taxon>
    </lineage>
</organism>
<dbReference type="GO" id="GO:0003688">
    <property type="term" value="F:DNA replication origin binding"/>
    <property type="evidence" value="ECO:0007669"/>
    <property type="project" value="InterPro"/>
</dbReference>
<proteinExistence type="predicted"/>
<dbReference type="AlphaFoldDB" id="A0A397JC01"/>
<reference evidence="3 4" key="1">
    <citation type="submission" date="2018-08" db="EMBL/GenBank/DDBJ databases">
        <title>Genome and evolution of the arbuscular mycorrhizal fungus Diversispora epigaea (formerly Glomus versiforme) and its bacterial endosymbionts.</title>
        <authorList>
            <person name="Sun X."/>
            <person name="Fei Z."/>
            <person name="Harrison M."/>
        </authorList>
    </citation>
    <scope>NUCLEOTIDE SEQUENCE [LARGE SCALE GENOMIC DNA]</scope>
    <source>
        <strain evidence="3 4">IT104</strain>
    </source>
</reference>
<gene>
    <name evidence="3" type="ORF">Glove_78g87</name>
</gene>
<dbReference type="OrthoDB" id="2431110at2759"/>
<evidence type="ECO:0000259" key="2">
    <source>
        <dbReference type="Pfam" id="PF02399"/>
    </source>
</evidence>
<feature type="region of interest" description="Disordered" evidence="1">
    <location>
        <begin position="1"/>
        <end position="84"/>
    </location>
</feature>
<dbReference type="PANTHER" id="PTHR46579:SF1">
    <property type="entry name" value="F5_8 TYPE C DOMAIN-CONTAINING PROTEIN"/>
    <property type="match status" value="1"/>
</dbReference>
<dbReference type="Pfam" id="PF02399">
    <property type="entry name" value="Herpes_ori_bp"/>
    <property type="match status" value="1"/>
</dbReference>
<dbReference type="InterPro" id="IPR003450">
    <property type="entry name" value="Replication_origin-bd"/>
</dbReference>
<dbReference type="PANTHER" id="PTHR46579">
    <property type="entry name" value="F5/8 TYPE C DOMAIN-CONTAINING PROTEIN-RELATED"/>
    <property type="match status" value="1"/>
</dbReference>
<evidence type="ECO:0000313" key="4">
    <source>
        <dbReference type="Proteomes" id="UP000266861"/>
    </source>
</evidence>